<keyword evidence="5 7" id="KW-0238">DNA-binding</keyword>
<comment type="similarity">
    <text evidence="2 7">Belongs to the ArgR family.</text>
</comment>
<evidence type="ECO:0000256" key="4">
    <source>
        <dbReference type="ARBA" id="ARBA00023015"/>
    </source>
</evidence>
<dbReference type="GO" id="GO:0034618">
    <property type="term" value="F:arginine binding"/>
    <property type="evidence" value="ECO:0007669"/>
    <property type="project" value="InterPro"/>
</dbReference>
<dbReference type="InterPro" id="IPR020899">
    <property type="entry name" value="Arg_repress_C"/>
</dbReference>
<organism evidence="11 12">
    <name type="scientific">Thermacetogenium phaeum (strain ATCC BAA-254 / DSM 26808 / PB)</name>
    <dbReference type="NCBI Taxonomy" id="1089553"/>
    <lineage>
        <taxon>Bacteria</taxon>
        <taxon>Bacillati</taxon>
        <taxon>Bacillota</taxon>
        <taxon>Clostridia</taxon>
        <taxon>Thermoanaerobacterales</taxon>
        <taxon>Thermoanaerobacteraceae</taxon>
        <taxon>Thermacetogenium</taxon>
    </lineage>
</organism>
<proteinExistence type="inferred from homology"/>
<dbReference type="EMBL" id="CP003732">
    <property type="protein sequence ID" value="AFV11828.1"/>
    <property type="molecule type" value="Genomic_DNA"/>
</dbReference>
<reference evidence="11 12" key="1">
    <citation type="journal article" date="2012" name="BMC Genomics">
        <title>Genome-guided analysis of physiological and morphological traits of the fermentative acetate oxidizer Thermacetogenium phaeum.</title>
        <authorList>
            <person name="Oehler D."/>
            <person name="Poehlein A."/>
            <person name="Leimbach A."/>
            <person name="Muller N."/>
            <person name="Daniel R."/>
            <person name="Gottschalk G."/>
            <person name="Schink B."/>
        </authorList>
    </citation>
    <scope>NUCLEOTIDE SEQUENCE [LARGE SCALE GENOMIC DNA]</scope>
    <source>
        <strain evidence="12">ATCC BAA-254 / DSM 26808 / PB</strain>
    </source>
</reference>
<dbReference type="Gene3D" id="1.10.10.10">
    <property type="entry name" value="Winged helix-like DNA-binding domain superfamily/Winged helix DNA-binding domain"/>
    <property type="match status" value="1"/>
</dbReference>
<dbReference type="InterPro" id="IPR001669">
    <property type="entry name" value="Arg_repress"/>
</dbReference>
<evidence type="ECO:0000256" key="1">
    <source>
        <dbReference type="ARBA" id="ARBA00004496"/>
    </source>
</evidence>
<name>K4LG69_THEPS</name>
<comment type="subcellular location">
    <subcellularLocation>
        <location evidence="1 7">Cytoplasm</location>
    </subcellularLocation>
</comment>
<dbReference type="SUPFAM" id="SSF46785">
    <property type="entry name" value="Winged helix' DNA-binding domain"/>
    <property type="match status" value="1"/>
</dbReference>
<dbReference type="GO" id="GO:1900079">
    <property type="term" value="P:regulation of arginine biosynthetic process"/>
    <property type="evidence" value="ECO:0007669"/>
    <property type="project" value="UniProtKB-UniRule"/>
</dbReference>
<sequence length="150" mass="17006">MKLRRQQMILEIIEEKPVATQEELAEELLARGIKTTQATISRDIKELQLVKVPVGPNVYRYARPHKLEPPRSNERLRRLFRENVVKVDFSENLVLIRTLPGAAQGVASALDHAGWKEIIGTVAGDDTILVIVKPRDVVVQVVERLESLLR</sequence>
<dbReference type="GO" id="GO:0005737">
    <property type="term" value="C:cytoplasm"/>
    <property type="evidence" value="ECO:0007669"/>
    <property type="project" value="UniProtKB-SubCell"/>
</dbReference>
<dbReference type="STRING" id="1089553.Tph_c16230"/>
<dbReference type="KEGG" id="tpz:Tph_c16230"/>
<protein>
    <recommendedName>
        <fullName evidence="7 8">Arginine repressor</fullName>
    </recommendedName>
</protein>
<dbReference type="HOGENOM" id="CLU_097103_3_0_9"/>
<dbReference type="InterPro" id="IPR020900">
    <property type="entry name" value="Arg_repress_DNA-bd"/>
</dbReference>
<comment type="function">
    <text evidence="7">Regulates arginine biosynthesis genes.</text>
</comment>
<evidence type="ECO:0000259" key="10">
    <source>
        <dbReference type="Pfam" id="PF02863"/>
    </source>
</evidence>
<dbReference type="RefSeq" id="WP_015050708.1">
    <property type="nucleotide sequence ID" value="NC_018870.1"/>
</dbReference>
<evidence type="ECO:0000313" key="11">
    <source>
        <dbReference type="EMBL" id="AFV11828.1"/>
    </source>
</evidence>
<dbReference type="OrthoDB" id="9807089at2"/>
<dbReference type="NCBIfam" id="TIGR01529">
    <property type="entry name" value="argR_whole"/>
    <property type="match status" value="1"/>
</dbReference>
<gene>
    <name evidence="7 11" type="primary">argR</name>
    <name evidence="11" type="ordered locus">Tph_c16230</name>
</gene>
<dbReference type="Proteomes" id="UP000000467">
    <property type="component" value="Chromosome"/>
</dbReference>
<dbReference type="Pfam" id="PF01316">
    <property type="entry name" value="Arg_repressor"/>
    <property type="match status" value="1"/>
</dbReference>
<accession>K4LG69</accession>
<dbReference type="InterPro" id="IPR036388">
    <property type="entry name" value="WH-like_DNA-bd_sf"/>
</dbReference>
<dbReference type="GO" id="GO:0006526">
    <property type="term" value="P:L-arginine biosynthetic process"/>
    <property type="evidence" value="ECO:0007669"/>
    <property type="project" value="UniProtKB-UniPathway"/>
</dbReference>
<evidence type="ECO:0000256" key="6">
    <source>
        <dbReference type="ARBA" id="ARBA00023163"/>
    </source>
</evidence>
<evidence type="ECO:0000256" key="8">
    <source>
        <dbReference type="NCBIfam" id="TIGR01529"/>
    </source>
</evidence>
<dbReference type="PRINTS" id="PR01467">
    <property type="entry name" value="ARGREPRESSOR"/>
</dbReference>
<evidence type="ECO:0000256" key="5">
    <source>
        <dbReference type="ARBA" id="ARBA00023125"/>
    </source>
</evidence>
<evidence type="ECO:0000313" key="12">
    <source>
        <dbReference type="Proteomes" id="UP000000467"/>
    </source>
</evidence>
<dbReference type="SUPFAM" id="SSF55252">
    <property type="entry name" value="C-terminal domain of arginine repressor"/>
    <property type="match status" value="1"/>
</dbReference>
<dbReference type="Pfam" id="PF02863">
    <property type="entry name" value="Arg_repressor_C"/>
    <property type="match status" value="1"/>
</dbReference>
<evidence type="ECO:0000259" key="9">
    <source>
        <dbReference type="Pfam" id="PF01316"/>
    </source>
</evidence>
<dbReference type="PANTHER" id="PTHR34471:SF1">
    <property type="entry name" value="ARGININE REPRESSOR"/>
    <property type="match status" value="1"/>
</dbReference>
<feature type="domain" description="Arginine repressor C-terminal" evidence="10">
    <location>
        <begin position="80"/>
        <end position="146"/>
    </location>
</feature>
<keyword evidence="7" id="KW-0678">Repressor</keyword>
<dbReference type="InterPro" id="IPR036251">
    <property type="entry name" value="Arg_repress_C_sf"/>
</dbReference>
<dbReference type="GO" id="GO:0051259">
    <property type="term" value="P:protein complex oligomerization"/>
    <property type="evidence" value="ECO:0007669"/>
    <property type="project" value="InterPro"/>
</dbReference>
<keyword evidence="12" id="KW-1185">Reference proteome</keyword>
<dbReference type="UniPathway" id="UPA00068"/>
<keyword evidence="3 7" id="KW-0963">Cytoplasm</keyword>
<keyword evidence="7" id="KW-0028">Amino-acid biosynthesis</keyword>
<dbReference type="InterPro" id="IPR036390">
    <property type="entry name" value="WH_DNA-bd_sf"/>
</dbReference>
<dbReference type="HAMAP" id="MF_00173">
    <property type="entry name" value="Arg_repressor"/>
    <property type="match status" value="1"/>
</dbReference>
<dbReference type="GO" id="GO:0003700">
    <property type="term" value="F:DNA-binding transcription factor activity"/>
    <property type="evidence" value="ECO:0007669"/>
    <property type="project" value="UniProtKB-UniRule"/>
</dbReference>
<dbReference type="GO" id="GO:0003677">
    <property type="term" value="F:DNA binding"/>
    <property type="evidence" value="ECO:0007669"/>
    <property type="project" value="UniProtKB-KW"/>
</dbReference>
<dbReference type="Gene3D" id="3.30.1360.40">
    <property type="match status" value="1"/>
</dbReference>
<evidence type="ECO:0000256" key="7">
    <source>
        <dbReference type="HAMAP-Rule" id="MF_00173"/>
    </source>
</evidence>
<feature type="domain" description="Arginine repressor DNA-binding" evidence="9">
    <location>
        <begin position="2"/>
        <end position="64"/>
    </location>
</feature>
<evidence type="ECO:0000256" key="3">
    <source>
        <dbReference type="ARBA" id="ARBA00022490"/>
    </source>
</evidence>
<keyword evidence="6 7" id="KW-0804">Transcription</keyword>
<comment type="pathway">
    <text evidence="7">Amino-acid biosynthesis; L-arginine biosynthesis [regulation].</text>
</comment>
<keyword evidence="7" id="KW-0055">Arginine biosynthesis</keyword>
<dbReference type="AlphaFoldDB" id="K4LG69"/>
<keyword evidence="4 7" id="KW-0805">Transcription regulation</keyword>
<dbReference type="PANTHER" id="PTHR34471">
    <property type="entry name" value="ARGININE REPRESSOR"/>
    <property type="match status" value="1"/>
</dbReference>
<evidence type="ECO:0000256" key="2">
    <source>
        <dbReference type="ARBA" id="ARBA00008316"/>
    </source>
</evidence>
<dbReference type="eggNOG" id="COG1438">
    <property type="taxonomic scope" value="Bacteria"/>
</dbReference>